<dbReference type="PANTHER" id="PTHR43280:SF2">
    <property type="entry name" value="HTH-TYPE TRANSCRIPTIONAL REGULATOR EXSA"/>
    <property type="match status" value="1"/>
</dbReference>
<dbReference type="PROSITE" id="PS01124">
    <property type="entry name" value="HTH_ARAC_FAMILY_2"/>
    <property type="match status" value="1"/>
</dbReference>
<dbReference type="SMART" id="SM00342">
    <property type="entry name" value="HTH_ARAC"/>
    <property type="match status" value="1"/>
</dbReference>
<evidence type="ECO:0000259" key="4">
    <source>
        <dbReference type="PROSITE" id="PS01124"/>
    </source>
</evidence>
<reference evidence="5 6" key="1">
    <citation type="submission" date="2018-02" db="EMBL/GenBank/DDBJ databases">
        <title>novel marine gammaproteobacteria from coastal saline agro ecosystem.</title>
        <authorList>
            <person name="Krishnan R."/>
            <person name="Ramesh Kumar N."/>
        </authorList>
    </citation>
    <scope>NUCLEOTIDE SEQUENCE [LARGE SCALE GENOMIC DNA]</scope>
    <source>
        <strain evidence="5 6">228</strain>
    </source>
</reference>
<organism evidence="5 6">
    <name type="scientific">Proteobacteria bacterium 228</name>
    <dbReference type="NCBI Taxonomy" id="2083153"/>
    <lineage>
        <taxon>Bacteria</taxon>
        <taxon>Pseudomonadati</taxon>
        <taxon>Pseudomonadota</taxon>
    </lineage>
</organism>
<keyword evidence="1" id="KW-0805">Transcription regulation</keyword>
<evidence type="ECO:0000313" key="5">
    <source>
        <dbReference type="EMBL" id="PPC79458.1"/>
    </source>
</evidence>
<dbReference type="InterPro" id="IPR009057">
    <property type="entry name" value="Homeodomain-like_sf"/>
</dbReference>
<dbReference type="AlphaFoldDB" id="A0A2S5KXM0"/>
<dbReference type="InterPro" id="IPR018060">
    <property type="entry name" value="HTH_AraC"/>
</dbReference>
<dbReference type="Gene3D" id="1.10.10.60">
    <property type="entry name" value="Homeodomain-like"/>
    <property type="match status" value="1"/>
</dbReference>
<keyword evidence="3" id="KW-0804">Transcription</keyword>
<dbReference type="PANTHER" id="PTHR43280">
    <property type="entry name" value="ARAC-FAMILY TRANSCRIPTIONAL REGULATOR"/>
    <property type="match status" value="1"/>
</dbReference>
<name>A0A2S5KXM0_9PROT</name>
<comment type="caution">
    <text evidence="5">The sequence shown here is derived from an EMBL/GenBank/DDBJ whole genome shotgun (WGS) entry which is preliminary data.</text>
</comment>
<evidence type="ECO:0000256" key="1">
    <source>
        <dbReference type="ARBA" id="ARBA00023015"/>
    </source>
</evidence>
<dbReference type="InterPro" id="IPR029062">
    <property type="entry name" value="Class_I_gatase-like"/>
</dbReference>
<dbReference type="GO" id="GO:0003700">
    <property type="term" value="F:DNA-binding transcription factor activity"/>
    <property type="evidence" value="ECO:0007669"/>
    <property type="project" value="InterPro"/>
</dbReference>
<evidence type="ECO:0000313" key="6">
    <source>
        <dbReference type="Proteomes" id="UP000238196"/>
    </source>
</evidence>
<accession>A0A2S5KXM0</accession>
<evidence type="ECO:0000256" key="3">
    <source>
        <dbReference type="ARBA" id="ARBA00023163"/>
    </source>
</evidence>
<dbReference type="GO" id="GO:0043565">
    <property type="term" value="F:sequence-specific DNA binding"/>
    <property type="evidence" value="ECO:0007669"/>
    <property type="project" value="InterPro"/>
</dbReference>
<dbReference type="SUPFAM" id="SSF52317">
    <property type="entry name" value="Class I glutamine amidotransferase-like"/>
    <property type="match status" value="1"/>
</dbReference>
<sequence>MTCRVAIIAYEGCSAGVLMSAADVFSHANLLAQSLDPQMEKPFHVQLVTQDGASVRSSNGYPLPVNGDLSLIQPGDIALFHGTPLADEEQTRQALRRWPSLTSWLQANLPQLRLFACNYSGSQLLGEQGLWQASPPSIRQRLMDMFKDNSSSSVMGIQAENVLCVPLNTSFVDLCMSVVARFSGSNFARNVAREMAVDYPLSPADGFLSRNILGSSLVGNANSLVSRAEAWIQANLSREVKVEDVAQQMAVSTRTLIRHFQEQINQTPQGYIQQLRIEKCKLLLATTSLKFSQIVDRCGYSDESALRKLFKKTCQVSPSEYRRQFTDK</sequence>
<dbReference type="Pfam" id="PF12833">
    <property type="entry name" value="HTH_18"/>
    <property type="match status" value="1"/>
</dbReference>
<keyword evidence="2" id="KW-0238">DNA-binding</keyword>
<gene>
    <name evidence="5" type="ORF">C4K68_00655</name>
</gene>
<dbReference type="Proteomes" id="UP000238196">
    <property type="component" value="Unassembled WGS sequence"/>
</dbReference>
<dbReference type="SUPFAM" id="SSF46689">
    <property type="entry name" value="Homeodomain-like"/>
    <property type="match status" value="2"/>
</dbReference>
<protein>
    <recommendedName>
        <fullName evidence="4">HTH araC/xylS-type domain-containing protein</fullName>
    </recommendedName>
</protein>
<dbReference type="OrthoDB" id="9803764at2"/>
<proteinExistence type="predicted"/>
<evidence type="ECO:0000256" key="2">
    <source>
        <dbReference type="ARBA" id="ARBA00023125"/>
    </source>
</evidence>
<dbReference type="EMBL" id="PRLP01000001">
    <property type="protein sequence ID" value="PPC79458.1"/>
    <property type="molecule type" value="Genomic_DNA"/>
</dbReference>
<feature type="domain" description="HTH araC/xylS-type" evidence="4">
    <location>
        <begin position="226"/>
        <end position="324"/>
    </location>
</feature>
<dbReference type="Gene3D" id="3.40.50.880">
    <property type="match status" value="1"/>
</dbReference>